<dbReference type="CDD" id="cd02440">
    <property type="entry name" value="AdoMet_MTases"/>
    <property type="match status" value="1"/>
</dbReference>
<evidence type="ECO:0000313" key="6">
    <source>
        <dbReference type="EMBL" id="RUO40986.1"/>
    </source>
</evidence>
<comment type="caution">
    <text evidence="6">The sequence shown here is derived from an EMBL/GenBank/DDBJ whole genome shotgun (WGS) entry which is preliminary data.</text>
</comment>
<comment type="function">
    <text evidence="5">O-methyltransferase that catalyzes the 2 O-methylation steps in the ubiquinone biosynthetic pathway.</text>
</comment>
<dbReference type="Proteomes" id="UP000287766">
    <property type="component" value="Unassembled WGS sequence"/>
</dbReference>
<dbReference type="EC" id="2.1.1.222" evidence="5"/>
<evidence type="ECO:0000256" key="5">
    <source>
        <dbReference type="HAMAP-Rule" id="MF_00472"/>
    </source>
</evidence>
<evidence type="ECO:0000313" key="7">
    <source>
        <dbReference type="Proteomes" id="UP000287766"/>
    </source>
</evidence>
<dbReference type="SUPFAM" id="SSF53335">
    <property type="entry name" value="S-adenosyl-L-methionine-dependent methyltransferases"/>
    <property type="match status" value="1"/>
</dbReference>
<dbReference type="UniPathway" id="UPA00232"/>
<gene>
    <name evidence="5" type="primary">ubiG</name>
    <name evidence="6" type="ORF">CWE22_01955</name>
</gene>
<dbReference type="GO" id="GO:0010420">
    <property type="term" value="F:polyprenyldihydroxybenzoate methyltransferase activity"/>
    <property type="evidence" value="ECO:0007669"/>
    <property type="project" value="InterPro"/>
</dbReference>
<comment type="similarity">
    <text evidence="5">Belongs to the methyltransferase superfamily. UbiG/COQ3 family.</text>
</comment>
<keyword evidence="3 5" id="KW-0831">Ubiquinone biosynthesis</keyword>
<dbReference type="Pfam" id="PF13489">
    <property type="entry name" value="Methyltransf_23"/>
    <property type="match status" value="1"/>
</dbReference>
<dbReference type="FunFam" id="3.40.50.150:FF:000028">
    <property type="entry name" value="Ubiquinone biosynthesis O-methyltransferase"/>
    <property type="match status" value="1"/>
</dbReference>
<comment type="catalytic activity">
    <reaction evidence="5">
        <text>a 3-demethylubiquinol + S-adenosyl-L-methionine = a ubiquinol + S-adenosyl-L-homocysteine + H(+)</text>
        <dbReference type="Rhea" id="RHEA:44380"/>
        <dbReference type="Rhea" id="RHEA-COMP:9566"/>
        <dbReference type="Rhea" id="RHEA-COMP:10914"/>
        <dbReference type="ChEBI" id="CHEBI:15378"/>
        <dbReference type="ChEBI" id="CHEBI:17976"/>
        <dbReference type="ChEBI" id="CHEBI:57856"/>
        <dbReference type="ChEBI" id="CHEBI:59789"/>
        <dbReference type="ChEBI" id="CHEBI:84422"/>
        <dbReference type="EC" id="2.1.1.64"/>
    </reaction>
</comment>
<dbReference type="InterPro" id="IPR029063">
    <property type="entry name" value="SAM-dependent_MTases_sf"/>
</dbReference>
<dbReference type="GO" id="GO:0102208">
    <property type="term" value="F:2-polyprenyl-6-hydroxyphenol methylase activity"/>
    <property type="evidence" value="ECO:0007669"/>
    <property type="project" value="UniProtKB-EC"/>
</dbReference>
<feature type="binding site" evidence="5">
    <location>
        <position position="128"/>
    </location>
    <ligand>
        <name>S-adenosyl-L-methionine</name>
        <dbReference type="ChEBI" id="CHEBI:59789"/>
    </ligand>
</feature>
<dbReference type="GO" id="GO:0061542">
    <property type="term" value="F:3-demethylubiquinol 3-O-methyltransferase activity"/>
    <property type="evidence" value="ECO:0007669"/>
    <property type="project" value="UniProtKB-UniRule"/>
</dbReference>
<dbReference type="Gene3D" id="3.40.50.150">
    <property type="entry name" value="Vaccinia Virus protein VP39"/>
    <property type="match status" value="1"/>
</dbReference>
<keyword evidence="7" id="KW-1185">Reference proteome</keyword>
<evidence type="ECO:0000256" key="3">
    <source>
        <dbReference type="ARBA" id="ARBA00022688"/>
    </source>
</evidence>
<dbReference type="EMBL" id="PIPR01000001">
    <property type="protein sequence ID" value="RUO40986.1"/>
    <property type="molecule type" value="Genomic_DNA"/>
</dbReference>
<dbReference type="PANTHER" id="PTHR43464:SF19">
    <property type="entry name" value="UBIQUINONE BIOSYNTHESIS O-METHYLTRANSFERASE, MITOCHONDRIAL"/>
    <property type="match status" value="1"/>
</dbReference>
<feature type="binding site" evidence="5">
    <location>
        <position position="63"/>
    </location>
    <ligand>
        <name>S-adenosyl-L-methionine</name>
        <dbReference type="ChEBI" id="CHEBI:59789"/>
    </ligand>
</feature>
<feature type="binding site" evidence="5">
    <location>
        <position position="43"/>
    </location>
    <ligand>
        <name>S-adenosyl-L-methionine</name>
        <dbReference type="ChEBI" id="CHEBI:59789"/>
    </ligand>
</feature>
<evidence type="ECO:0000256" key="1">
    <source>
        <dbReference type="ARBA" id="ARBA00022603"/>
    </source>
</evidence>
<keyword evidence="1 5" id="KW-0489">Methyltransferase</keyword>
<protein>
    <recommendedName>
        <fullName evidence="5">Ubiquinone biosynthesis O-methyltransferase</fullName>
    </recommendedName>
    <alternativeName>
        <fullName evidence="5">2-polyprenyl-6-hydroxyphenol methylase</fullName>
        <ecNumber evidence="5">2.1.1.222</ecNumber>
    </alternativeName>
    <alternativeName>
        <fullName evidence="5">3-demethylubiquinone 3-O-methyltransferase</fullName>
        <ecNumber evidence="5">2.1.1.64</ecNumber>
    </alternativeName>
</protein>
<dbReference type="RefSeq" id="WP_169929719.1">
    <property type="nucleotide sequence ID" value="NZ_PIPR01000001.1"/>
</dbReference>
<evidence type="ECO:0000256" key="4">
    <source>
        <dbReference type="ARBA" id="ARBA00022691"/>
    </source>
</evidence>
<dbReference type="HAMAP" id="MF_00472">
    <property type="entry name" value="UbiG"/>
    <property type="match status" value="1"/>
</dbReference>
<dbReference type="GO" id="GO:0032259">
    <property type="term" value="P:methylation"/>
    <property type="evidence" value="ECO:0007669"/>
    <property type="project" value="UniProtKB-KW"/>
</dbReference>
<reference evidence="7" key="1">
    <citation type="journal article" date="2018" name="Front. Microbiol.">
        <title>Genome-Based Analysis Reveals the Taxonomy and Diversity of the Family Idiomarinaceae.</title>
        <authorList>
            <person name="Liu Y."/>
            <person name="Lai Q."/>
            <person name="Shao Z."/>
        </authorList>
    </citation>
    <scope>NUCLEOTIDE SEQUENCE [LARGE SCALE GENOMIC DNA]</scope>
    <source>
        <strain evidence="7">KYW314</strain>
    </source>
</reference>
<comment type="pathway">
    <text evidence="5">Cofactor biosynthesis; ubiquinone biosynthesis.</text>
</comment>
<comment type="catalytic activity">
    <reaction evidence="5">
        <text>a 3-(all-trans-polyprenyl)benzene-1,2-diol + S-adenosyl-L-methionine = a 2-methoxy-6-(all-trans-polyprenyl)phenol + S-adenosyl-L-homocysteine + H(+)</text>
        <dbReference type="Rhea" id="RHEA:31411"/>
        <dbReference type="Rhea" id="RHEA-COMP:9550"/>
        <dbReference type="Rhea" id="RHEA-COMP:9551"/>
        <dbReference type="ChEBI" id="CHEBI:15378"/>
        <dbReference type="ChEBI" id="CHEBI:57856"/>
        <dbReference type="ChEBI" id="CHEBI:59789"/>
        <dbReference type="ChEBI" id="CHEBI:62729"/>
        <dbReference type="ChEBI" id="CHEBI:62731"/>
        <dbReference type="EC" id="2.1.1.222"/>
    </reaction>
</comment>
<evidence type="ECO:0000256" key="2">
    <source>
        <dbReference type="ARBA" id="ARBA00022679"/>
    </source>
</evidence>
<dbReference type="NCBIfam" id="TIGR01983">
    <property type="entry name" value="UbiG"/>
    <property type="match status" value="1"/>
</dbReference>
<dbReference type="AlphaFoldDB" id="A0A7Z7ETE3"/>
<dbReference type="EC" id="2.1.1.64" evidence="5"/>
<accession>A0A7Z7ETE3</accession>
<keyword evidence="2 5" id="KW-0808">Transferase</keyword>
<sequence>MSLKQPAHENVDPNEIAKFSALASRWWDPEGEFKPLHAINPLRLDFIQQHSDGVFDLDVLDIGCGGGILAEGLAKAGARVTGIDLAEQSLEVARLHALESQLTIDYRCVAAEDFAEQQPYQFDVVTCLEMLEHVPDPSSVVRAASQLVKPGGVVVFSTLNRNLKSWLLGIVAAEYVLRWVPRGTHDHKRFIQPAELLRMTDAVGLSAITMTGLHYLPWRGFYLDEQNVDVNYIVALRKPESKENS</sequence>
<dbReference type="PANTHER" id="PTHR43464">
    <property type="entry name" value="METHYLTRANSFERASE"/>
    <property type="match status" value="1"/>
</dbReference>
<dbReference type="InterPro" id="IPR010233">
    <property type="entry name" value="UbiG_MeTrfase"/>
</dbReference>
<proteinExistence type="inferred from homology"/>
<organism evidence="6 7">
    <name type="scientific">Pseudidiomarina aestuarii</name>
    <dbReference type="NCBI Taxonomy" id="624146"/>
    <lineage>
        <taxon>Bacteria</taxon>
        <taxon>Pseudomonadati</taxon>
        <taxon>Pseudomonadota</taxon>
        <taxon>Gammaproteobacteria</taxon>
        <taxon>Alteromonadales</taxon>
        <taxon>Idiomarinaceae</taxon>
        <taxon>Pseudidiomarina</taxon>
    </lineage>
</organism>
<name>A0A7Z7ETE3_9GAMM</name>
<keyword evidence="4 5" id="KW-0949">S-adenosyl-L-methionine</keyword>
<feature type="binding site" evidence="5">
    <location>
        <position position="84"/>
    </location>
    <ligand>
        <name>S-adenosyl-L-methionine</name>
        <dbReference type="ChEBI" id="CHEBI:59789"/>
    </ligand>
</feature>